<keyword evidence="8" id="KW-0408">Iron</keyword>
<gene>
    <name evidence="14" type="ORF">C7M84_003989</name>
</gene>
<dbReference type="Proteomes" id="UP000283509">
    <property type="component" value="Unassembled WGS sequence"/>
</dbReference>
<evidence type="ECO:0000256" key="9">
    <source>
        <dbReference type="ARBA" id="ARBA00023157"/>
    </source>
</evidence>
<name>A0A3R7PUF4_PENVA</name>
<accession>A0A3R7PUF4</accession>
<dbReference type="InterPro" id="IPR041667">
    <property type="entry name" value="Cupin_8"/>
</dbReference>
<dbReference type="InterPro" id="IPR003347">
    <property type="entry name" value="JmjC_dom"/>
</dbReference>
<reference evidence="14 15" key="1">
    <citation type="submission" date="2018-04" db="EMBL/GenBank/DDBJ databases">
        <authorList>
            <person name="Zhang X."/>
            <person name="Yuan J."/>
            <person name="Li F."/>
            <person name="Xiang J."/>
        </authorList>
    </citation>
    <scope>NUCLEOTIDE SEQUENCE [LARGE SCALE GENOMIC DNA]</scope>
    <source>
        <tissue evidence="14">Muscle</tissue>
    </source>
</reference>
<evidence type="ECO:0000256" key="11">
    <source>
        <dbReference type="ARBA" id="ARBA00066577"/>
    </source>
</evidence>
<keyword evidence="5" id="KW-0479">Metal-binding</keyword>
<keyword evidence="4" id="KW-0963">Cytoplasm</keyword>
<evidence type="ECO:0000256" key="2">
    <source>
        <dbReference type="ARBA" id="ARBA00004123"/>
    </source>
</evidence>
<evidence type="ECO:0000256" key="3">
    <source>
        <dbReference type="ARBA" id="ARBA00004496"/>
    </source>
</evidence>
<dbReference type="PROSITE" id="PS51184">
    <property type="entry name" value="JMJC"/>
    <property type="match status" value="1"/>
</dbReference>
<feature type="domain" description="JmjC" evidence="13">
    <location>
        <begin position="146"/>
        <end position="328"/>
    </location>
</feature>
<evidence type="ECO:0000259" key="13">
    <source>
        <dbReference type="PROSITE" id="PS51184"/>
    </source>
</evidence>
<keyword evidence="7" id="KW-0560">Oxidoreductase</keyword>
<dbReference type="SMART" id="SM00558">
    <property type="entry name" value="JmjC"/>
    <property type="match status" value="1"/>
</dbReference>
<dbReference type="GO" id="GO:0005634">
    <property type="term" value="C:nucleus"/>
    <property type="evidence" value="ECO:0007669"/>
    <property type="project" value="UniProtKB-SubCell"/>
</dbReference>
<dbReference type="EMBL" id="QCYY01001532">
    <property type="protein sequence ID" value="ROT77374.1"/>
    <property type="molecule type" value="Genomic_DNA"/>
</dbReference>
<protein>
    <recommendedName>
        <fullName evidence="12">Bifunctional peptidase and (3S)-lysyl hydroxylase JMJD7</fullName>
        <ecNumber evidence="11">1.14.11.63</ecNumber>
    </recommendedName>
</protein>
<proteinExistence type="predicted"/>
<keyword evidence="6" id="KW-0378">Hydrolase</keyword>
<dbReference type="SUPFAM" id="SSF51197">
    <property type="entry name" value="Clavaminate synthase-like"/>
    <property type="match status" value="1"/>
</dbReference>
<dbReference type="GO" id="GO:0046872">
    <property type="term" value="F:metal ion binding"/>
    <property type="evidence" value="ECO:0007669"/>
    <property type="project" value="UniProtKB-KW"/>
</dbReference>
<dbReference type="EC" id="1.14.11.63" evidence="11"/>
<evidence type="ECO:0000256" key="10">
    <source>
        <dbReference type="ARBA" id="ARBA00023242"/>
    </source>
</evidence>
<dbReference type="Pfam" id="PF13621">
    <property type="entry name" value="Cupin_8"/>
    <property type="match status" value="1"/>
</dbReference>
<dbReference type="OrthoDB" id="415358at2759"/>
<dbReference type="AlphaFoldDB" id="A0A3R7PUF4"/>
<evidence type="ECO:0000256" key="4">
    <source>
        <dbReference type="ARBA" id="ARBA00022490"/>
    </source>
</evidence>
<dbReference type="STRING" id="6689.A0A3R7PUF4"/>
<dbReference type="PANTHER" id="PTHR12461">
    <property type="entry name" value="HYPOXIA-INDUCIBLE FACTOR 1 ALPHA INHIBITOR-RELATED"/>
    <property type="match status" value="1"/>
</dbReference>
<comment type="cofactor">
    <cofactor evidence="1">
        <name>Fe(2+)</name>
        <dbReference type="ChEBI" id="CHEBI:29033"/>
    </cofactor>
</comment>
<keyword evidence="15" id="KW-1185">Reference proteome</keyword>
<comment type="caution">
    <text evidence="14">The sequence shown here is derived from an EMBL/GenBank/DDBJ whole genome shotgun (WGS) entry which is preliminary data.</text>
</comment>
<dbReference type="GO" id="GO:0016787">
    <property type="term" value="F:hydrolase activity"/>
    <property type="evidence" value="ECO:0007669"/>
    <property type="project" value="UniProtKB-KW"/>
</dbReference>
<dbReference type="FunFam" id="2.60.120.10:FF:000059">
    <property type="entry name" value="jmjC domain-containing protein 7"/>
    <property type="match status" value="1"/>
</dbReference>
<keyword evidence="10" id="KW-0539">Nucleus</keyword>
<dbReference type="InterPro" id="IPR014710">
    <property type="entry name" value="RmlC-like_jellyroll"/>
</dbReference>
<evidence type="ECO:0000313" key="14">
    <source>
        <dbReference type="EMBL" id="ROT77374.1"/>
    </source>
</evidence>
<dbReference type="GO" id="GO:0106155">
    <property type="term" value="F:peptidyl-lysine 3-dioxygenase activity"/>
    <property type="evidence" value="ECO:0007669"/>
    <property type="project" value="UniProtKB-EC"/>
</dbReference>
<keyword evidence="9" id="KW-1015">Disulfide bond</keyword>
<evidence type="ECO:0000256" key="1">
    <source>
        <dbReference type="ARBA" id="ARBA00001954"/>
    </source>
</evidence>
<evidence type="ECO:0000256" key="5">
    <source>
        <dbReference type="ARBA" id="ARBA00022723"/>
    </source>
</evidence>
<evidence type="ECO:0000313" key="15">
    <source>
        <dbReference type="Proteomes" id="UP000283509"/>
    </source>
</evidence>
<organism evidence="14 15">
    <name type="scientific">Penaeus vannamei</name>
    <name type="common">Whiteleg shrimp</name>
    <name type="synonym">Litopenaeus vannamei</name>
    <dbReference type="NCBI Taxonomy" id="6689"/>
    <lineage>
        <taxon>Eukaryota</taxon>
        <taxon>Metazoa</taxon>
        <taxon>Ecdysozoa</taxon>
        <taxon>Arthropoda</taxon>
        <taxon>Crustacea</taxon>
        <taxon>Multicrustacea</taxon>
        <taxon>Malacostraca</taxon>
        <taxon>Eumalacostraca</taxon>
        <taxon>Eucarida</taxon>
        <taxon>Decapoda</taxon>
        <taxon>Dendrobranchiata</taxon>
        <taxon>Penaeoidea</taxon>
        <taxon>Penaeidae</taxon>
        <taxon>Penaeus</taxon>
    </lineage>
</organism>
<evidence type="ECO:0000256" key="8">
    <source>
        <dbReference type="ARBA" id="ARBA00023004"/>
    </source>
</evidence>
<evidence type="ECO:0000256" key="12">
    <source>
        <dbReference type="ARBA" id="ARBA00071397"/>
    </source>
</evidence>
<dbReference type="PANTHER" id="PTHR12461:SF99">
    <property type="entry name" value="BIFUNCTIONAL PEPTIDASE AND (3S)-LYSYL HYDROXYLASE JMJD7"/>
    <property type="match status" value="1"/>
</dbReference>
<dbReference type="GO" id="GO:0005737">
    <property type="term" value="C:cytoplasm"/>
    <property type="evidence" value="ECO:0007669"/>
    <property type="project" value="UniProtKB-SubCell"/>
</dbReference>
<dbReference type="Gene3D" id="2.60.120.10">
    <property type="entry name" value="Jelly Rolls"/>
    <property type="match status" value="1"/>
</dbReference>
<reference evidence="14 15" key="2">
    <citation type="submission" date="2019-01" db="EMBL/GenBank/DDBJ databases">
        <title>The decoding of complex shrimp genome reveals the adaptation for benthos swimmer, frequently molting mechanism and breeding impact on genome.</title>
        <authorList>
            <person name="Sun Y."/>
            <person name="Gao Y."/>
            <person name="Yu Y."/>
        </authorList>
    </citation>
    <scope>NUCLEOTIDE SEQUENCE [LARGE SCALE GENOMIC DNA]</scope>
    <source>
        <tissue evidence="14">Muscle</tissue>
    </source>
</reference>
<comment type="subcellular location">
    <subcellularLocation>
        <location evidence="3">Cytoplasm</location>
    </subcellularLocation>
    <subcellularLocation>
        <location evidence="2">Nucleus</location>
    </subcellularLocation>
</comment>
<sequence>MSDAQKLNSNHVSTEALDDTIYNPEPQEKLKDCLLQLCSEAKELYLNNEVPILDIVPTPLQFYRDWVSANKPVIIKGAVEHWPAIKKWSFDYLRKKIGDKRVSVAVTPNGYADAPNKGYFVMPEERFMLFADFLNIMEEPHSQPGIYYVQKQNSNFTEEFPEILQDASSEVSWFSEALGKEPDAVNFWMGDERAVTSMHKDHYENIYCVVSGYKDFVLLPPSDVAWVPYKKYPAATYKEVEPGEFIIQEDIETGSVPWICIDPLRPDLEKYPQYKHASPVFCRVHAGDALFLPSLWFHHVRQSHACIAVNYWYDMEYDIRYNYYKFIQSLTWTEEPE</sequence>
<evidence type="ECO:0000256" key="6">
    <source>
        <dbReference type="ARBA" id="ARBA00022801"/>
    </source>
</evidence>
<evidence type="ECO:0000256" key="7">
    <source>
        <dbReference type="ARBA" id="ARBA00023002"/>
    </source>
</evidence>